<accession>A0ABV8X8H7</accession>
<dbReference type="Pfam" id="PF13395">
    <property type="entry name" value="HNH_4"/>
    <property type="match status" value="1"/>
</dbReference>
<feature type="region of interest" description="Disordered" evidence="3">
    <location>
        <begin position="216"/>
        <end position="289"/>
    </location>
</feature>
<keyword evidence="7" id="KW-1185">Reference proteome</keyword>
<name>A0ABV8X8H7_9LACT</name>
<gene>
    <name evidence="6" type="ORF">ACFOZY_09350</name>
</gene>
<evidence type="ECO:0000256" key="3">
    <source>
        <dbReference type="SAM" id="MobiDB-lite"/>
    </source>
</evidence>
<feature type="compositionally biased region" description="Polar residues" evidence="3">
    <location>
        <begin position="268"/>
        <end position="280"/>
    </location>
</feature>
<sequence length="289" mass="30368">MKGYDTGSNTQKLLTGGSSYGIKNALLDTGIGLFLGSKTKSLSKVSKGKILSADNLRSGGSVALDLIPGVSTVKGIQQALTGVNLVTGKKLSTVDRWAEVGGIAASLIPIPGAKIAGKYATKAAIKGISKATDFIGNVAKKSSGFFSKLKDKTSGFLKGLKEQTKTILKDESGYIRIGGSGDKGAIKVGPYSHLEDPKNVGAGKDFTPAQKRNIIEENKRKNGGVVKSDDPNDIGGVDLVKPSKSQKGITPPDNEWQIDHILPKDKGGTNSYSNAQVLSRKQNRLKSNK</sequence>
<dbReference type="Proteomes" id="UP001595817">
    <property type="component" value="Unassembled WGS sequence"/>
</dbReference>
<feature type="compositionally biased region" description="Basic and acidic residues" evidence="3">
    <location>
        <begin position="257"/>
        <end position="267"/>
    </location>
</feature>
<organism evidence="6 7">
    <name type="scientific">Chungangia koreensis</name>
    <dbReference type="NCBI Taxonomy" id="752657"/>
    <lineage>
        <taxon>Bacteria</taxon>
        <taxon>Bacillati</taxon>
        <taxon>Bacillota</taxon>
        <taxon>Bacilli</taxon>
        <taxon>Lactobacillales</taxon>
        <taxon>Chungangia</taxon>
    </lineage>
</organism>
<comment type="subcellular location">
    <subcellularLocation>
        <location evidence="1">Secreted</location>
    </subcellularLocation>
</comment>
<dbReference type="Pfam" id="PF14449">
    <property type="entry name" value="PT-TG"/>
    <property type="match status" value="1"/>
</dbReference>
<evidence type="ECO:0000259" key="4">
    <source>
        <dbReference type="Pfam" id="PF13395"/>
    </source>
</evidence>
<feature type="domain" description="Pre-toxin TG" evidence="5">
    <location>
        <begin position="58"/>
        <end position="127"/>
    </location>
</feature>
<dbReference type="Gene3D" id="1.10.30.50">
    <property type="match status" value="1"/>
</dbReference>
<feature type="domain" description="HNH nuclease" evidence="4">
    <location>
        <begin position="254"/>
        <end position="289"/>
    </location>
</feature>
<evidence type="ECO:0000256" key="1">
    <source>
        <dbReference type="ARBA" id="ARBA00004613"/>
    </source>
</evidence>
<comment type="caution">
    <text evidence="6">The sequence shown here is derived from an EMBL/GenBank/DDBJ whole genome shotgun (WGS) entry which is preliminary data.</text>
</comment>
<evidence type="ECO:0000259" key="5">
    <source>
        <dbReference type="Pfam" id="PF14449"/>
    </source>
</evidence>
<dbReference type="EMBL" id="JBHSEC010000019">
    <property type="protein sequence ID" value="MFC4410617.1"/>
    <property type="molecule type" value="Genomic_DNA"/>
</dbReference>
<dbReference type="InterPro" id="IPR003615">
    <property type="entry name" value="HNH_nuc"/>
</dbReference>
<reference evidence="7" key="1">
    <citation type="journal article" date="2019" name="Int. J. Syst. Evol. Microbiol.">
        <title>The Global Catalogue of Microorganisms (GCM) 10K type strain sequencing project: providing services to taxonomists for standard genome sequencing and annotation.</title>
        <authorList>
            <consortium name="The Broad Institute Genomics Platform"/>
            <consortium name="The Broad Institute Genome Sequencing Center for Infectious Disease"/>
            <person name="Wu L."/>
            <person name="Ma J."/>
        </authorList>
    </citation>
    <scope>NUCLEOTIDE SEQUENCE [LARGE SCALE GENOMIC DNA]</scope>
    <source>
        <strain evidence="7">CCUG 59778</strain>
    </source>
</reference>
<dbReference type="RefSeq" id="WP_378154660.1">
    <property type="nucleotide sequence ID" value="NZ_JBHSEC010000019.1"/>
</dbReference>
<evidence type="ECO:0000313" key="7">
    <source>
        <dbReference type="Proteomes" id="UP001595817"/>
    </source>
</evidence>
<protein>
    <submittedName>
        <fullName evidence="6">Pre-toxin TG domain-containing protein</fullName>
    </submittedName>
</protein>
<dbReference type="InterPro" id="IPR027797">
    <property type="entry name" value="PT-TG_dom"/>
</dbReference>
<evidence type="ECO:0000256" key="2">
    <source>
        <dbReference type="ARBA" id="ARBA00022525"/>
    </source>
</evidence>
<evidence type="ECO:0000313" key="6">
    <source>
        <dbReference type="EMBL" id="MFC4410617.1"/>
    </source>
</evidence>
<proteinExistence type="predicted"/>
<keyword evidence="2" id="KW-0964">Secreted</keyword>